<proteinExistence type="predicted"/>
<sequence>MTTWPLNFFFHVIDVVWRVLCFSVSMFTSALLFSNARRWFTRRVKSADVTRGSSKDANIVMDVNSHAVNSTLDPRLSKRSLRLRYSRIPDRLCKPIDHTGAW</sequence>
<dbReference type="Proteomes" id="UP000054018">
    <property type="component" value="Unassembled WGS sequence"/>
</dbReference>
<name>A0A0C9ZU19_9AGAM</name>
<keyword evidence="1" id="KW-1133">Transmembrane helix</keyword>
<feature type="transmembrane region" description="Helical" evidence="1">
    <location>
        <begin position="15"/>
        <end position="33"/>
    </location>
</feature>
<evidence type="ECO:0000313" key="3">
    <source>
        <dbReference type="Proteomes" id="UP000054018"/>
    </source>
</evidence>
<organism evidence="2 3">
    <name type="scientific">Pisolithus microcarpus 441</name>
    <dbReference type="NCBI Taxonomy" id="765257"/>
    <lineage>
        <taxon>Eukaryota</taxon>
        <taxon>Fungi</taxon>
        <taxon>Dikarya</taxon>
        <taxon>Basidiomycota</taxon>
        <taxon>Agaricomycotina</taxon>
        <taxon>Agaricomycetes</taxon>
        <taxon>Agaricomycetidae</taxon>
        <taxon>Boletales</taxon>
        <taxon>Sclerodermatineae</taxon>
        <taxon>Pisolithaceae</taxon>
        <taxon>Pisolithus</taxon>
    </lineage>
</organism>
<keyword evidence="1" id="KW-0472">Membrane</keyword>
<dbReference type="EMBL" id="KN833706">
    <property type="protein sequence ID" value="KIK25757.1"/>
    <property type="molecule type" value="Genomic_DNA"/>
</dbReference>
<evidence type="ECO:0000313" key="2">
    <source>
        <dbReference type="EMBL" id="KIK25757.1"/>
    </source>
</evidence>
<accession>A0A0C9ZU19</accession>
<reference evidence="3" key="2">
    <citation type="submission" date="2015-01" db="EMBL/GenBank/DDBJ databases">
        <title>Evolutionary Origins and Diversification of the Mycorrhizal Mutualists.</title>
        <authorList>
            <consortium name="DOE Joint Genome Institute"/>
            <consortium name="Mycorrhizal Genomics Consortium"/>
            <person name="Kohler A."/>
            <person name="Kuo A."/>
            <person name="Nagy L.G."/>
            <person name="Floudas D."/>
            <person name="Copeland A."/>
            <person name="Barry K.W."/>
            <person name="Cichocki N."/>
            <person name="Veneault-Fourrey C."/>
            <person name="LaButti K."/>
            <person name="Lindquist E.A."/>
            <person name="Lipzen A."/>
            <person name="Lundell T."/>
            <person name="Morin E."/>
            <person name="Murat C."/>
            <person name="Riley R."/>
            <person name="Ohm R."/>
            <person name="Sun H."/>
            <person name="Tunlid A."/>
            <person name="Henrissat B."/>
            <person name="Grigoriev I.V."/>
            <person name="Hibbett D.S."/>
            <person name="Martin F."/>
        </authorList>
    </citation>
    <scope>NUCLEOTIDE SEQUENCE [LARGE SCALE GENOMIC DNA]</scope>
    <source>
        <strain evidence="3">441</strain>
    </source>
</reference>
<keyword evidence="3" id="KW-1185">Reference proteome</keyword>
<dbReference type="HOGENOM" id="CLU_2278559_0_0_1"/>
<reference evidence="2 3" key="1">
    <citation type="submission" date="2014-04" db="EMBL/GenBank/DDBJ databases">
        <authorList>
            <consortium name="DOE Joint Genome Institute"/>
            <person name="Kuo A."/>
            <person name="Kohler A."/>
            <person name="Costa M.D."/>
            <person name="Nagy L.G."/>
            <person name="Floudas D."/>
            <person name="Copeland A."/>
            <person name="Barry K.W."/>
            <person name="Cichocki N."/>
            <person name="Veneault-Fourrey C."/>
            <person name="LaButti K."/>
            <person name="Lindquist E.A."/>
            <person name="Lipzen A."/>
            <person name="Lundell T."/>
            <person name="Morin E."/>
            <person name="Murat C."/>
            <person name="Sun H."/>
            <person name="Tunlid A."/>
            <person name="Henrissat B."/>
            <person name="Grigoriev I.V."/>
            <person name="Hibbett D.S."/>
            <person name="Martin F."/>
            <person name="Nordberg H.P."/>
            <person name="Cantor M.N."/>
            <person name="Hua S.X."/>
        </authorList>
    </citation>
    <scope>NUCLEOTIDE SEQUENCE [LARGE SCALE GENOMIC DNA]</scope>
    <source>
        <strain evidence="2 3">441</strain>
    </source>
</reference>
<evidence type="ECO:0000256" key="1">
    <source>
        <dbReference type="SAM" id="Phobius"/>
    </source>
</evidence>
<dbReference type="AlphaFoldDB" id="A0A0C9ZU19"/>
<protein>
    <submittedName>
        <fullName evidence="2">Uncharacterized protein</fullName>
    </submittedName>
</protein>
<keyword evidence="1" id="KW-0812">Transmembrane</keyword>
<gene>
    <name evidence="2" type="ORF">PISMIDRAFT_677082</name>
</gene>